<dbReference type="Pfam" id="PF00535">
    <property type="entry name" value="Glycos_transf_2"/>
    <property type="match status" value="1"/>
</dbReference>
<name>A0ABR8YAH7_9BACT</name>
<keyword evidence="2" id="KW-0808">Transferase</keyword>
<dbReference type="SUPFAM" id="SSF53448">
    <property type="entry name" value="Nucleotide-diphospho-sugar transferases"/>
    <property type="match status" value="1"/>
</dbReference>
<dbReference type="PANTHER" id="PTHR22916">
    <property type="entry name" value="GLYCOSYLTRANSFERASE"/>
    <property type="match status" value="1"/>
</dbReference>
<evidence type="ECO:0000313" key="5">
    <source>
        <dbReference type="Proteomes" id="UP000620874"/>
    </source>
</evidence>
<dbReference type="RefSeq" id="WP_191764582.1">
    <property type="nucleotide sequence ID" value="NZ_JACSPP010000043.1"/>
</dbReference>
<dbReference type="InterPro" id="IPR001173">
    <property type="entry name" value="Glyco_trans_2-like"/>
</dbReference>
<proteinExistence type="predicted"/>
<sequence length="348" mass="40701">MSIVSIIIPVYNTEHFLKRCIDSILAQTYSDWELVLVDDGSKDSSGKICDEYEKSDSRIKAVHKPNEGVSSARNLGLSMAQGEYVCFIDADDWIESTYLEDFKLDKIKADFYVSGASYGIYDKVYSRLVYPEIYCETVDEMKTQFIGQHLYENGYPWGKIYKASIIHENKLCFNEALSINEDHIFVFQYYCLINNLFIVSSGKYHYTIFDNAGGKLSNRLNSFFEVKLASVLFDEALNVLNKKWTFFSADFIKLKQKFVFQRRLQGIASLVKQKNLGLLREEMTFWRNNSYKPQKKREIIELHLLRNHYPLFVTYIILRLFFKIKDSIPRSRTKLIFADLSKRSTLIK</sequence>
<evidence type="ECO:0000313" key="4">
    <source>
        <dbReference type="EMBL" id="MBD8041210.1"/>
    </source>
</evidence>
<gene>
    <name evidence="4" type="ORF">H9625_12340</name>
</gene>
<keyword evidence="5" id="KW-1185">Reference proteome</keyword>
<comment type="caution">
    <text evidence="4">The sequence shown here is derived from an EMBL/GenBank/DDBJ whole genome shotgun (WGS) entry which is preliminary data.</text>
</comment>
<dbReference type="EMBL" id="JACSPP010000043">
    <property type="protein sequence ID" value="MBD8041210.1"/>
    <property type="molecule type" value="Genomic_DNA"/>
</dbReference>
<evidence type="ECO:0000256" key="1">
    <source>
        <dbReference type="ARBA" id="ARBA00022676"/>
    </source>
</evidence>
<accession>A0ABR8YAH7</accession>
<dbReference type="CDD" id="cd00761">
    <property type="entry name" value="Glyco_tranf_GTA_type"/>
    <property type="match status" value="1"/>
</dbReference>
<evidence type="ECO:0000256" key="2">
    <source>
        <dbReference type="ARBA" id="ARBA00022679"/>
    </source>
</evidence>
<evidence type="ECO:0000259" key="3">
    <source>
        <dbReference type="Pfam" id="PF00535"/>
    </source>
</evidence>
<organism evidence="4 5">
    <name type="scientific">Phocaeicola intestinalis</name>
    <dbReference type="NCBI Taxonomy" id="2762212"/>
    <lineage>
        <taxon>Bacteria</taxon>
        <taxon>Pseudomonadati</taxon>
        <taxon>Bacteroidota</taxon>
        <taxon>Bacteroidia</taxon>
        <taxon>Bacteroidales</taxon>
        <taxon>Bacteroidaceae</taxon>
        <taxon>Phocaeicola</taxon>
    </lineage>
</organism>
<reference evidence="4 5" key="1">
    <citation type="submission" date="2020-08" db="EMBL/GenBank/DDBJ databases">
        <title>A Genomic Blueprint of the Chicken Gut Microbiome.</title>
        <authorList>
            <person name="Gilroy R."/>
            <person name="Ravi A."/>
            <person name="Getino M."/>
            <person name="Pursley I."/>
            <person name="Horton D.L."/>
            <person name="Alikhan N.-F."/>
            <person name="Baker D."/>
            <person name="Gharbi K."/>
            <person name="Hall N."/>
            <person name="Watson M."/>
            <person name="Adriaenssens E.M."/>
            <person name="Foster-Nyarko E."/>
            <person name="Jarju S."/>
            <person name="Secka A."/>
            <person name="Antonio M."/>
            <person name="Oren A."/>
            <person name="Chaudhuri R."/>
            <person name="La Ragione R.M."/>
            <person name="Hildebrand F."/>
            <person name="Pallen M.J."/>
        </authorList>
    </citation>
    <scope>NUCLEOTIDE SEQUENCE [LARGE SCALE GENOMIC DNA]</scope>
    <source>
        <strain evidence="4 5">Sa1CVN1</strain>
    </source>
</reference>
<dbReference type="PANTHER" id="PTHR22916:SF51">
    <property type="entry name" value="GLYCOSYLTRANSFERASE EPSH-RELATED"/>
    <property type="match status" value="1"/>
</dbReference>
<keyword evidence="1" id="KW-0328">Glycosyltransferase</keyword>
<dbReference type="InterPro" id="IPR029044">
    <property type="entry name" value="Nucleotide-diphossugar_trans"/>
</dbReference>
<feature type="domain" description="Glycosyltransferase 2-like" evidence="3">
    <location>
        <begin position="5"/>
        <end position="128"/>
    </location>
</feature>
<dbReference type="Proteomes" id="UP000620874">
    <property type="component" value="Unassembled WGS sequence"/>
</dbReference>
<dbReference type="Gene3D" id="3.90.550.10">
    <property type="entry name" value="Spore Coat Polysaccharide Biosynthesis Protein SpsA, Chain A"/>
    <property type="match status" value="1"/>
</dbReference>
<protein>
    <submittedName>
        <fullName evidence="4">Glycosyltransferase family 2 protein</fullName>
    </submittedName>
</protein>